<dbReference type="PANTHER" id="PTHR24121:SF16">
    <property type="entry name" value="NON-SPECIFIC SERINE_THREONINE PROTEIN KINASE"/>
    <property type="match status" value="1"/>
</dbReference>
<dbReference type="Gene3D" id="1.25.40.20">
    <property type="entry name" value="Ankyrin repeat-containing domain"/>
    <property type="match status" value="1"/>
</dbReference>
<feature type="compositionally biased region" description="Polar residues" evidence="2">
    <location>
        <begin position="64"/>
        <end position="77"/>
    </location>
</feature>
<dbReference type="InterPro" id="IPR036770">
    <property type="entry name" value="Ankyrin_rpt-contain_sf"/>
</dbReference>
<keyword evidence="1" id="KW-0040">ANK repeat</keyword>
<proteinExistence type="predicted"/>
<dbReference type="Proteomes" id="UP001415857">
    <property type="component" value="Unassembled WGS sequence"/>
</dbReference>
<dbReference type="SMART" id="SM00248">
    <property type="entry name" value="ANK"/>
    <property type="match status" value="3"/>
</dbReference>
<dbReference type="InterPro" id="IPR002110">
    <property type="entry name" value="Ankyrin_rpt"/>
</dbReference>
<feature type="region of interest" description="Disordered" evidence="2">
    <location>
        <begin position="1"/>
        <end position="77"/>
    </location>
</feature>
<evidence type="ECO:0000256" key="1">
    <source>
        <dbReference type="PROSITE-ProRule" id="PRU00023"/>
    </source>
</evidence>
<sequence>MNEPQSQGEVGETEKPQSQGEDREPEKPQLQREIGETEKLQSQGEGRELEKPHSQREVGETEKPQSQGEGSLGTENINYDPLLKAVESGDWEAAKSFLHDHPGAEKARISEGGGTALHAAAIAGHKKIVKELVHLMSEEDLELRTEYYGYTALHSAAANSGIAQIAECIVEKNKKLVSIEDRYGLIPVVVAATRGHYDVMRCLYSVTPLKDLTPENGRSGARLLVSCINGSIFDVALDLLQRCPHLAFLKDRRRWEGIRSPVCELANSPSAFPSGSRIVFWQRWIYSCIGVQPADCSSCLHIDVQIPREGQIDRGNIVKAVFGQFHG</sequence>
<evidence type="ECO:0000313" key="4">
    <source>
        <dbReference type="Proteomes" id="UP001415857"/>
    </source>
</evidence>
<dbReference type="Pfam" id="PF00023">
    <property type="entry name" value="Ank"/>
    <property type="match status" value="1"/>
</dbReference>
<dbReference type="PROSITE" id="PS50088">
    <property type="entry name" value="ANK_REPEAT"/>
    <property type="match status" value="1"/>
</dbReference>
<protein>
    <submittedName>
        <fullName evidence="3">Uncharacterized protein</fullName>
    </submittedName>
</protein>
<feature type="repeat" description="ANK" evidence="1">
    <location>
        <begin position="112"/>
        <end position="144"/>
    </location>
</feature>
<reference evidence="3 4" key="1">
    <citation type="journal article" date="2024" name="Plant J.">
        <title>Genome sequences and population genomics reveal climatic adaptation and genomic divergence between two closely related sweetgum species.</title>
        <authorList>
            <person name="Xu W.Q."/>
            <person name="Ren C.Q."/>
            <person name="Zhang X.Y."/>
            <person name="Comes H.P."/>
            <person name="Liu X.H."/>
            <person name="Li Y.G."/>
            <person name="Kettle C.J."/>
            <person name="Jalonen R."/>
            <person name="Gaisberger H."/>
            <person name="Ma Y.Z."/>
            <person name="Qiu Y.X."/>
        </authorList>
    </citation>
    <scope>NUCLEOTIDE SEQUENCE [LARGE SCALE GENOMIC DNA]</scope>
    <source>
        <strain evidence="3">Hangzhou</strain>
    </source>
</reference>
<dbReference type="SUPFAM" id="SSF48403">
    <property type="entry name" value="Ankyrin repeat"/>
    <property type="match status" value="1"/>
</dbReference>
<keyword evidence="4" id="KW-1185">Reference proteome</keyword>
<name>A0AAP0X223_LIQFO</name>
<gene>
    <name evidence="3" type="ORF">L1049_011286</name>
</gene>
<dbReference type="PANTHER" id="PTHR24121">
    <property type="entry name" value="NO MECHANORECEPTOR POTENTIAL C, ISOFORM D-RELATED"/>
    <property type="match status" value="1"/>
</dbReference>
<organism evidence="3 4">
    <name type="scientific">Liquidambar formosana</name>
    <name type="common">Formosan gum</name>
    <dbReference type="NCBI Taxonomy" id="63359"/>
    <lineage>
        <taxon>Eukaryota</taxon>
        <taxon>Viridiplantae</taxon>
        <taxon>Streptophyta</taxon>
        <taxon>Embryophyta</taxon>
        <taxon>Tracheophyta</taxon>
        <taxon>Spermatophyta</taxon>
        <taxon>Magnoliopsida</taxon>
        <taxon>eudicotyledons</taxon>
        <taxon>Gunneridae</taxon>
        <taxon>Pentapetalae</taxon>
        <taxon>Saxifragales</taxon>
        <taxon>Altingiaceae</taxon>
        <taxon>Liquidambar</taxon>
    </lineage>
</organism>
<dbReference type="EMBL" id="JBBPBK010000006">
    <property type="protein sequence ID" value="KAK9283058.1"/>
    <property type="molecule type" value="Genomic_DNA"/>
</dbReference>
<feature type="compositionally biased region" description="Basic and acidic residues" evidence="2">
    <location>
        <begin position="12"/>
        <end position="63"/>
    </location>
</feature>
<dbReference type="AlphaFoldDB" id="A0AAP0X223"/>
<comment type="caution">
    <text evidence="3">The sequence shown here is derived from an EMBL/GenBank/DDBJ whole genome shotgun (WGS) entry which is preliminary data.</text>
</comment>
<accession>A0AAP0X223</accession>
<evidence type="ECO:0000313" key="3">
    <source>
        <dbReference type="EMBL" id="KAK9283058.1"/>
    </source>
</evidence>
<evidence type="ECO:0000256" key="2">
    <source>
        <dbReference type="SAM" id="MobiDB-lite"/>
    </source>
</evidence>